<comment type="caution">
    <text evidence="1">The sequence shown here is derived from an EMBL/GenBank/DDBJ whole genome shotgun (WGS) entry which is preliminary data.</text>
</comment>
<accession>A0A448X771</accession>
<organism evidence="1 2">
    <name type="scientific">Protopolystoma xenopodis</name>
    <dbReference type="NCBI Taxonomy" id="117903"/>
    <lineage>
        <taxon>Eukaryota</taxon>
        <taxon>Metazoa</taxon>
        <taxon>Spiralia</taxon>
        <taxon>Lophotrochozoa</taxon>
        <taxon>Platyhelminthes</taxon>
        <taxon>Monogenea</taxon>
        <taxon>Polyopisthocotylea</taxon>
        <taxon>Polystomatidea</taxon>
        <taxon>Polystomatidae</taxon>
        <taxon>Protopolystoma</taxon>
    </lineage>
</organism>
<proteinExistence type="predicted"/>
<evidence type="ECO:0000313" key="1">
    <source>
        <dbReference type="EMBL" id="VEL29855.1"/>
    </source>
</evidence>
<reference evidence="1" key="1">
    <citation type="submission" date="2018-11" db="EMBL/GenBank/DDBJ databases">
        <authorList>
            <consortium name="Pathogen Informatics"/>
        </authorList>
    </citation>
    <scope>NUCLEOTIDE SEQUENCE</scope>
</reference>
<name>A0A448X771_9PLAT</name>
<feature type="non-terminal residue" evidence="1">
    <location>
        <position position="109"/>
    </location>
</feature>
<sequence>MNWLLLAVYFRIYGPIPFFVAVPSSMKTQTPSSILILPRLFLGRSLPTVFGIWESSSHVEWHTWQLDTSSIAIWLLETFYFSAVQCLALEDILELKLATLVLCAGQAQN</sequence>
<dbReference type="AlphaFoldDB" id="A0A448X771"/>
<protein>
    <submittedName>
        <fullName evidence="1">Uncharacterized protein</fullName>
    </submittedName>
</protein>
<gene>
    <name evidence="1" type="ORF">PXEA_LOCUS23295</name>
</gene>
<evidence type="ECO:0000313" key="2">
    <source>
        <dbReference type="Proteomes" id="UP000784294"/>
    </source>
</evidence>
<dbReference type="EMBL" id="CAAALY010106841">
    <property type="protein sequence ID" value="VEL29855.1"/>
    <property type="molecule type" value="Genomic_DNA"/>
</dbReference>
<dbReference type="Proteomes" id="UP000784294">
    <property type="component" value="Unassembled WGS sequence"/>
</dbReference>
<keyword evidence="2" id="KW-1185">Reference proteome</keyword>